<accession>A0A6J5PWZ7</accession>
<protein>
    <submittedName>
        <fullName evidence="1">Uncharacterized protein</fullName>
    </submittedName>
</protein>
<sequence>MKDIIKYRGGGSLITVSFYALEGDYPYGAGVTIRRLLAGAPGKGSSSAEKWLPVYREDALALIKHLGETVSCTWINGDRVAVVTPGDQFRD</sequence>
<organism evidence="1">
    <name type="scientific">uncultured Caudovirales phage</name>
    <dbReference type="NCBI Taxonomy" id="2100421"/>
    <lineage>
        <taxon>Viruses</taxon>
        <taxon>Duplodnaviria</taxon>
        <taxon>Heunggongvirae</taxon>
        <taxon>Uroviricota</taxon>
        <taxon>Caudoviricetes</taxon>
        <taxon>Peduoviridae</taxon>
        <taxon>Maltschvirus</taxon>
        <taxon>Maltschvirus maltsch</taxon>
    </lineage>
</organism>
<name>A0A6J5PWZ7_9CAUD</name>
<proteinExistence type="predicted"/>
<dbReference type="EMBL" id="LR796934">
    <property type="protein sequence ID" value="CAB4176419.1"/>
    <property type="molecule type" value="Genomic_DNA"/>
</dbReference>
<gene>
    <name evidence="1" type="ORF">UFOVP995_26</name>
</gene>
<reference evidence="1" key="1">
    <citation type="submission" date="2020-05" db="EMBL/GenBank/DDBJ databases">
        <authorList>
            <person name="Chiriac C."/>
            <person name="Salcher M."/>
            <person name="Ghai R."/>
            <person name="Kavagutti S V."/>
        </authorList>
    </citation>
    <scope>NUCLEOTIDE SEQUENCE</scope>
</reference>
<evidence type="ECO:0000313" key="1">
    <source>
        <dbReference type="EMBL" id="CAB4176419.1"/>
    </source>
</evidence>